<dbReference type="InterPro" id="IPR036388">
    <property type="entry name" value="WH-like_DNA-bd_sf"/>
</dbReference>
<accession>A0A5C1E7K2</accession>
<dbReference type="Gene3D" id="1.10.10.10">
    <property type="entry name" value="Winged helix-like DNA-binding domain superfamily/Winged helix DNA-binding domain"/>
    <property type="match status" value="1"/>
</dbReference>
<evidence type="ECO:0000256" key="2">
    <source>
        <dbReference type="ARBA" id="ARBA00023015"/>
    </source>
</evidence>
<protein>
    <submittedName>
        <fullName evidence="6">ArsR family transcriptional regulator</fullName>
    </submittedName>
</protein>
<dbReference type="InterPro" id="IPR051081">
    <property type="entry name" value="HTH_MetalResp_TranReg"/>
</dbReference>
<dbReference type="AlphaFoldDB" id="A0A5C1E7K2"/>
<dbReference type="GO" id="GO:0046685">
    <property type="term" value="P:response to arsenic-containing substance"/>
    <property type="evidence" value="ECO:0007669"/>
    <property type="project" value="UniProtKB-KW"/>
</dbReference>
<dbReference type="CDD" id="cd00090">
    <property type="entry name" value="HTH_ARSR"/>
    <property type="match status" value="1"/>
</dbReference>
<evidence type="ECO:0000256" key="1">
    <source>
        <dbReference type="ARBA" id="ARBA00022849"/>
    </source>
</evidence>
<evidence type="ECO:0000259" key="5">
    <source>
        <dbReference type="PROSITE" id="PS50987"/>
    </source>
</evidence>
<dbReference type="InterPro" id="IPR036390">
    <property type="entry name" value="WH_DNA-bd_sf"/>
</dbReference>
<evidence type="ECO:0000256" key="3">
    <source>
        <dbReference type="ARBA" id="ARBA00023125"/>
    </source>
</evidence>
<dbReference type="GO" id="GO:0003677">
    <property type="term" value="F:DNA binding"/>
    <property type="evidence" value="ECO:0007669"/>
    <property type="project" value="UniProtKB-KW"/>
</dbReference>
<keyword evidence="2" id="KW-0805">Transcription regulation</keyword>
<dbReference type="KEGG" id="otr:OTERR_11180"/>
<keyword evidence="1" id="KW-0059">Arsenical resistance</keyword>
<name>A0A5C1E7K2_9RHOO</name>
<keyword evidence="7" id="KW-1185">Reference proteome</keyword>
<dbReference type="Pfam" id="PF01022">
    <property type="entry name" value="HTH_5"/>
    <property type="match status" value="1"/>
</dbReference>
<organism evidence="6 7">
    <name type="scientific">Oryzomicrobium terrae</name>
    <dbReference type="NCBI Taxonomy" id="1735038"/>
    <lineage>
        <taxon>Bacteria</taxon>
        <taxon>Pseudomonadati</taxon>
        <taxon>Pseudomonadota</taxon>
        <taxon>Betaproteobacteria</taxon>
        <taxon>Rhodocyclales</taxon>
        <taxon>Rhodocyclaceae</taxon>
        <taxon>Oryzomicrobium</taxon>
    </lineage>
</organism>
<dbReference type="InterPro" id="IPR001845">
    <property type="entry name" value="HTH_ArsR_DNA-bd_dom"/>
</dbReference>
<proteinExistence type="predicted"/>
<dbReference type="RefSeq" id="WP_082397313.1">
    <property type="nucleotide sequence ID" value="NZ_CP022579.1"/>
</dbReference>
<dbReference type="PANTHER" id="PTHR33154:SF18">
    <property type="entry name" value="ARSENICAL RESISTANCE OPERON REPRESSOR"/>
    <property type="match status" value="1"/>
</dbReference>
<gene>
    <name evidence="6" type="primary">arsR</name>
    <name evidence="6" type="ORF">OTERR_11180</name>
</gene>
<evidence type="ECO:0000256" key="4">
    <source>
        <dbReference type="ARBA" id="ARBA00023163"/>
    </source>
</evidence>
<evidence type="ECO:0000313" key="7">
    <source>
        <dbReference type="Proteomes" id="UP000323671"/>
    </source>
</evidence>
<reference evidence="6 7" key="1">
    <citation type="submission" date="2017-07" db="EMBL/GenBank/DDBJ databases">
        <title>Complete genome sequence of Oryzomicrobium terrae TPP412.</title>
        <authorList>
            <person name="Chiu L.-W."/>
            <person name="Lo K.-J."/>
            <person name="Tsai Y.-M."/>
            <person name="Lin S.-S."/>
            <person name="Kuo C.-H."/>
            <person name="Liu C.-T."/>
        </authorList>
    </citation>
    <scope>NUCLEOTIDE SEQUENCE [LARGE SCALE GENOMIC DNA]</scope>
    <source>
        <strain evidence="6 7">TPP412</strain>
    </source>
</reference>
<dbReference type="SUPFAM" id="SSF46785">
    <property type="entry name" value="Winged helix' DNA-binding domain"/>
    <property type="match status" value="1"/>
</dbReference>
<dbReference type="PRINTS" id="PR00778">
    <property type="entry name" value="HTHARSR"/>
</dbReference>
<dbReference type="EMBL" id="CP022579">
    <property type="protein sequence ID" value="QEL64594.1"/>
    <property type="molecule type" value="Genomic_DNA"/>
</dbReference>
<keyword evidence="4" id="KW-0804">Transcription</keyword>
<keyword evidence="3" id="KW-0238">DNA-binding</keyword>
<sequence length="114" mass="12459">MGGALQNTSPALGATGFNDAEIERTARVFQAIAHPLRLSIVCVLAEGEACVQDILASLRQCGVHTSQPNISQHLAMLYDRGILASRKEANRVIYGVRDTRLLDFMGLMRDVYCP</sequence>
<dbReference type="SMART" id="SM00418">
    <property type="entry name" value="HTH_ARSR"/>
    <property type="match status" value="1"/>
</dbReference>
<evidence type="ECO:0000313" key="6">
    <source>
        <dbReference type="EMBL" id="QEL64594.1"/>
    </source>
</evidence>
<dbReference type="Proteomes" id="UP000323671">
    <property type="component" value="Chromosome"/>
</dbReference>
<dbReference type="PANTHER" id="PTHR33154">
    <property type="entry name" value="TRANSCRIPTIONAL REGULATOR, ARSR FAMILY"/>
    <property type="match status" value="1"/>
</dbReference>
<feature type="domain" description="HTH arsR-type" evidence="5">
    <location>
        <begin position="17"/>
        <end position="114"/>
    </location>
</feature>
<dbReference type="NCBIfam" id="NF033788">
    <property type="entry name" value="HTH_metalloreg"/>
    <property type="match status" value="1"/>
</dbReference>
<dbReference type="PROSITE" id="PS50987">
    <property type="entry name" value="HTH_ARSR_2"/>
    <property type="match status" value="1"/>
</dbReference>
<dbReference type="InterPro" id="IPR011991">
    <property type="entry name" value="ArsR-like_HTH"/>
</dbReference>
<dbReference type="GO" id="GO:0003700">
    <property type="term" value="F:DNA-binding transcription factor activity"/>
    <property type="evidence" value="ECO:0007669"/>
    <property type="project" value="InterPro"/>
</dbReference>